<sequence>MEPKKARRRIPNDIYNQFPDDDTDKTITFQADDLGFGSDYKGSLTDRHVMVHWSNGTSNQGIAISQIIQLTGNPGNYAYYAPVARKRTPSSLSGNQQLDLGVYTRVQRDRILELASQIKFYRKSVTNSCRTWTRDLLEAMVKDAILSFFPYTSWGNSDHEKAVAACAILKQQIPHAVHFPGTSEYLQDIGHYVEVAGQNSTCGVAPMTPEEVQMIVKSGGHVFNPGFSSTFGVQVSLQNLLDFDYNEEAQTVKLGSGWTWDAIYEMLQPKNVTVVGGRIPGVGLGLLYGGGLSWYTNQHGLASDNVVEFNLVLPNGTFVNVTETSQPDLYFGLRGGLNNFGIITGVTVKTWPTGDIWGGTIAYSIEHNDEIMKAVEEFSVENTDVKAQLQAVYTLTREKAFWQILFFYDAPDSSPAPFKAFFSIPSTSDTTEVTTHSQFVKNTPFPPVVGSYLHTVPVLQYTVPVLQAVETSVNASFAKALEDERSAATFYWFAEPFYNQNSHSTFPSAFPHSPSNPITPSCFWYNYTSPDDVEYFRALIKDVGTELQTVVVEEGQGRWDDVKYSNYAVKGTTVEEVFGESLEKMRDLKKRIDPKNVMGLQKEGFLI</sequence>
<organism evidence="6 7">
    <name type="scientific">Agaricus bisporus var. burnettii (strain JB137-S8 / ATCC MYA-4627 / FGSC 10392)</name>
    <name type="common">White button mushroom</name>
    <dbReference type="NCBI Taxonomy" id="597362"/>
    <lineage>
        <taxon>Eukaryota</taxon>
        <taxon>Fungi</taxon>
        <taxon>Dikarya</taxon>
        <taxon>Basidiomycota</taxon>
        <taxon>Agaricomycotina</taxon>
        <taxon>Agaricomycetes</taxon>
        <taxon>Agaricomycetidae</taxon>
        <taxon>Agaricales</taxon>
        <taxon>Agaricineae</taxon>
        <taxon>Agaricaceae</taxon>
        <taxon>Agaricus</taxon>
    </lineage>
</organism>
<dbReference type="InParanoid" id="K5WC11"/>
<dbReference type="Pfam" id="PF01565">
    <property type="entry name" value="FAD_binding_4"/>
    <property type="match status" value="1"/>
</dbReference>
<dbReference type="PROSITE" id="PS51387">
    <property type="entry name" value="FAD_PCMH"/>
    <property type="match status" value="1"/>
</dbReference>
<dbReference type="eggNOG" id="KOG1231">
    <property type="taxonomic scope" value="Eukaryota"/>
</dbReference>
<evidence type="ECO:0000256" key="1">
    <source>
        <dbReference type="ARBA" id="ARBA00005466"/>
    </source>
</evidence>
<dbReference type="KEGG" id="abp:AGABI1DRAFT124747"/>
<dbReference type="AlphaFoldDB" id="K5WC11"/>
<dbReference type="PANTHER" id="PTHR42973">
    <property type="entry name" value="BINDING OXIDOREDUCTASE, PUTATIVE (AFU_ORTHOLOGUE AFUA_1G17690)-RELATED"/>
    <property type="match status" value="1"/>
</dbReference>
<dbReference type="Proteomes" id="UP000008493">
    <property type="component" value="Unassembled WGS sequence"/>
</dbReference>
<evidence type="ECO:0000313" key="6">
    <source>
        <dbReference type="EMBL" id="EKM84439.1"/>
    </source>
</evidence>
<evidence type="ECO:0000259" key="5">
    <source>
        <dbReference type="PROSITE" id="PS51387"/>
    </source>
</evidence>
<dbReference type="PANTHER" id="PTHR42973:SF13">
    <property type="entry name" value="FAD-BINDING PCMH-TYPE DOMAIN-CONTAINING PROTEIN"/>
    <property type="match status" value="1"/>
</dbReference>
<dbReference type="OrthoDB" id="2151789at2759"/>
<dbReference type="RefSeq" id="XP_007326013.1">
    <property type="nucleotide sequence ID" value="XM_007325951.1"/>
</dbReference>
<protein>
    <recommendedName>
        <fullName evidence="5">FAD-binding PCMH-type domain-containing protein</fullName>
    </recommendedName>
</protein>
<comment type="similarity">
    <text evidence="1">Belongs to the oxygen-dependent FAD-linked oxidoreductase family.</text>
</comment>
<keyword evidence="4" id="KW-0560">Oxidoreductase</keyword>
<dbReference type="GeneID" id="18826192"/>
<evidence type="ECO:0000256" key="2">
    <source>
        <dbReference type="ARBA" id="ARBA00022630"/>
    </source>
</evidence>
<evidence type="ECO:0000256" key="4">
    <source>
        <dbReference type="ARBA" id="ARBA00023002"/>
    </source>
</evidence>
<keyword evidence="3" id="KW-0274">FAD</keyword>
<gene>
    <name evidence="6" type="ORF">AGABI1DRAFT_124747</name>
</gene>
<dbReference type="InterPro" id="IPR016169">
    <property type="entry name" value="FAD-bd_PCMH_sub2"/>
</dbReference>
<dbReference type="GO" id="GO:0071949">
    <property type="term" value="F:FAD binding"/>
    <property type="evidence" value="ECO:0007669"/>
    <property type="project" value="InterPro"/>
</dbReference>
<keyword evidence="7" id="KW-1185">Reference proteome</keyword>
<dbReference type="InterPro" id="IPR016166">
    <property type="entry name" value="FAD-bd_PCMH"/>
</dbReference>
<dbReference type="InterPro" id="IPR006094">
    <property type="entry name" value="Oxid_FAD_bind_N"/>
</dbReference>
<feature type="domain" description="FAD-binding PCMH-type" evidence="5">
    <location>
        <begin position="170"/>
        <end position="353"/>
    </location>
</feature>
<dbReference type="InterPro" id="IPR050416">
    <property type="entry name" value="FAD-linked_Oxidoreductase"/>
</dbReference>
<dbReference type="OMA" id="YVESPLW"/>
<dbReference type="HOGENOM" id="CLU_018354_1_0_1"/>
<keyword evidence="2" id="KW-0285">Flavoprotein</keyword>
<dbReference type="Gene3D" id="3.30.465.10">
    <property type="match status" value="1"/>
</dbReference>
<evidence type="ECO:0000256" key="3">
    <source>
        <dbReference type="ARBA" id="ARBA00022827"/>
    </source>
</evidence>
<name>K5WC11_AGABU</name>
<evidence type="ECO:0000313" key="7">
    <source>
        <dbReference type="Proteomes" id="UP000008493"/>
    </source>
</evidence>
<dbReference type="EMBL" id="JH971385">
    <property type="protein sequence ID" value="EKM84439.1"/>
    <property type="molecule type" value="Genomic_DNA"/>
</dbReference>
<accession>K5WC11</accession>
<dbReference type="InterPro" id="IPR036318">
    <property type="entry name" value="FAD-bd_PCMH-like_sf"/>
</dbReference>
<proteinExistence type="inferred from homology"/>
<dbReference type="GO" id="GO:0016491">
    <property type="term" value="F:oxidoreductase activity"/>
    <property type="evidence" value="ECO:0007669"/>
    <property type="project" value="UniProtKB-KW"/>
</dbReference>
<dbReference type="SUPFAM" id="SSF56176">
    <property type="entry name" value="FAD-binding/transporter-associated domain-like"/>
    <property type="match status" value="1"/>
</dbReference>
<reference evidence="7" key="1">
    <citation type="journal article" date="2012" name="Proc. Natl. Acad. Sci. U.S.A.">
        <title>Genome sequence of the button mushroom Agaricus bisporus reveals mechanisms governing adaptation to a humic-rich ecological niche.</title>
        <authorList>
            <person name="Morin E."/>
            <person name="Kohler A."/>
            <person name="Baker A.R."/>
            <person name="Foulongne-Oriol M."/>
            <person name="Lombard V."/>
            <person name="Nagy L.G."/>
            <person name="Ohm R.A."/>
            <person name="Patyshakuliyeva A."/>
            <person name="Brun A."/>
            <person name="Aerts A.L."/>
            <person name="Bailey A.M."/>
            <person name="Billette C."/>
            <person name="Coutinho P.M."/>
            <person name="Deakin G."/>
            <person name="Doddapaneni H."/>
            <person name="Floudas D."/>
            <person name="Grimwood J."/>
            <person name="Hilden K."/>
            <person name="Kuees U."/>
            <person name="LaButti K.M."/>
            <person name="Lapidus A."/>
            <person name="Lindquist E.A."/>
            <person name="Lucas S.M."/>
            <person name="Murat C."/>
            <person name="Riley R.W."/>
            <person name="Salamov A.A."/>
            <person name="Schmutz J."/>
            <person name="Subramanian V."/>
            <person name="Woesten H.A.B."/>
            <person name="Xu J."/>
            <person name="Eastwood D.C."/>
            <person name="Foster G.D."/>
            <person name="Sonnenberg A.S."/>
            <person name="Cullen D."/>
            <person name="de Vries R.P."/>
            <person name="Lundell T."/>
            <person name="Hibbett D.S."/>
            <person name="Henrissat B."/>
            <person name="Burton K.S."/>
            <person name="Kerrigan R.W."/>
            <person name="Challen M.P."/>
            <person name="Grigoriev I.V."/>
            <person name="Martin F."/>
        </authorList>
    </citation>
    <scope>NUCLEOTIDE SEQUENCE [LARGE SCALE GENOMIC DNA]</scope>
    <source>
        <strain evidence="7">JB137-S8 / ATCC MYA-4627 / FGSC 10392</strain>
    </source>
</reference>